<organism evidence="1 2">
    <name type="scientific">Ilumatobacter fluminis</name>
    <dbReference type="NCBI Taxonomy" id="467091"/>
    <lineage>
        <taxon>Bacteria</taxon>
        <taxon>Bacillati</taxon>
        <taxon>Actinomycetota</taxon>
        <taxon>Acidimicrobiia</taxon>
        <taxon>Acidimicrobiales</taxon>
        <taxon>Ilumatobacteraceae</taxon>
        <taxon>Ilumatobacter</taxon>
    </lineage>
</organism>
<accession>A0A4R7I1B8</accession>
<evidence type="ECO:0000313" key="1">
    <source>
        <dbReference type="EMBL" id="TDT16376.1"/>
    </source>
</evidence>
<sequence length="48" mass="5063">MAGRPVVGLTPDVASPPGVRRNVLFPLTDDVASSWAIWTSLPTSTRVA</sequence>
<gene>
    <name evidence="1" type="ORF">BDK89_1962</name>
</gene>
<dbReference type="Proteomes" id="UP000294558">
    <property type="component" value="Unassembled WGS sequence"/>
</dbReference>
<comment type="caution">
    <text evidence="1">The sequence shown here is derived from an EMBL/GenBank/DDBJ whole genome shotgun (WGS) entry which is preliminary data.</text>
</comment>
<name>A0A4R7I1B8_9ACTN</name>
<evidence type="ECO:0000313" key="2">
    <source>
        <dbReference type="Proteomes" id="UP000294558"/>
    </source>
</evidence>
<keyword evidence="2" id="KW-1185">Reference proteome</keyword>
<dbReference type="EMBL" id="SOAU01000001">
    <property type="protein sequence ID" value="TDT16376.1"/>
    <property type="molecule type" value="Genomic_DNA"/>
</dbReference>
<proteinExistence type="predicted"/>
<protein>
    <submittedName>
        <fullName evidence="1">Uncharacterized protein</fullName>
    </submittedName>
</protein>
<reference evidence="1 2" key="1">
    <citation type="submission" date="2019-03" db="EMBL/GenBank/DDBJ databases">
        <title>Sequencing the genomes of 1000 actinobacteria strains.</title>
        <authorList>
            <person name="Klenk H.-P."/>
        </authorList>
    </citation>
    <scope>NUCLEOTIDE SEQUENCE [LARGE SCALE GENOMIC DNA]</scope>
    <source>
        <strain evidence="1 2">DSM 18936</strain>
    </source>
</reference>
<dbReference type="AlphaFoldDB" id="A0A4R7I1B8"/>